<dbReference type="GO" id="GO:0009252">
    <property type="term" value="P:peptidoglycan biosynthetic process"/>
    <property type="evidence" value="ECO:0007669"/>
    <property type="project" value="UniProtKB-UniRule"/>
</dbReference>
<organism evidence="13 14">
    <name type="scientific">Silvimonas terrae</name>
    <dbReference type="NCBI Taxonomy" id="300266"/>
    <lineage>
        <taxon>Bacteria</taxon>
        <taxon>Pseudomonadati</taxon>
        <taxon>Pseudomonadota</taxon>
        <taxon>Betaproteobacteria</taxon>
        <taxon>Neisseriales</taxon>
        <taxon>Chitinibacteraceae</taxon>
        <taxon>Silvimonas</taxon>
    </lineage>
</organism>
<dbReference type="RefSeq" id="WP_184101902.1">
    <property type="nucleotide sequence ID" value="NZ_JACHHN010000006.1"/>
</dbReference>
<keyword evidence="8 10" id="KW-0131">Cell cycle</keyword>
<feature type="binding site" evidence="10">
    <location>
        <begin position="265"/>
        <end position="270"/>
    </location>
    <ligand>
        <name>UDP-N-acetyl-alpha-D-glucosamine</name>
        <dbReference type="ChEBI" id="CHEBI:57705"/>
    </ligand>
</feature>
<evidence type="ECO:0000256" key="6">
    <source>
        <dbReference type="ARBA" id="ARBA00022984"/>
    </source>
</evidence>
<dbReference type="GO" id="GO:0005975">
    <property type="term" value="P:carbohydrate metabolic process"/>
    <property type="evidence" value="ECO:0007669"/>
    <property type="project" value="InterPro"/>
</dbReference>
<feature type="binding site" evidence="10">
    <location>
        <position position="291"/>
    </location>
    <ligand>
        <name>UDP-N-acetyl-alpha-D-glucosamine</name>
        <dbReference type="ChEBI" id="CHEBI:57705"/>
    </ligand>
</feature>
<dbReference type="HAMAP" id="MF_00033">
    <property type="entry name" value="MurG"/>
    <property type="match status" value="1"/>
</dbReference>
<dbReference type="NCBIfam" id="TIGR01133">
    <property type="entry name" value="murG"/>
    <property type="match status" value="1"/>
</dbReference>
<reference evidence="13 14" key="1">
    <citation type="submission" date="2020-08" db="EMBL/GenBank/DDBJ databases">
        <title>Genomic Encyclopedia of Type Strains, Phase IV (KMG-IV): sequencing the most valuable type-strain genomes for metagenomic binning, comparative biology and taxonomic classification.</title>
        <authorList>
            <person name="Goeker M."/>
        </authorList>
    </citation>
    <scope>NUCLEOTIDE SEQUENCE [LARGE SCALE GENOMIC DNA]</scope>
    <source>
        <strain evidence="13 14">DSM 18233</strain>
    </source>
</reference>
<evidence type="ECO:0000256" key="4">
    <source>
        <dbReference type="ARBA" id="ARBA00022679"/>
    </source>
</evidence>
<gene>
    <name evidence="10" type="primary">murG</name>
    <name evidence="13" type="ORF">HNQ50_002953</name>
</gene>
<comment type="pathway">
    <text evidence="10">Cell wall biogenesis; peptidoglycan biosynthesis.</text>
</comment>
<dbReference type="AlphaFoldDB" id="A0A840RIZ2"/>
<dbReference type="PANTHER" id="PTHR21015">
    <property type="entry name" value="UDP-N-ACETYLGLUCOSAMINE--N-ACETYLMURAMYL-(PENTAPEPTIDE) PYROPHOSPHORYL-UNDECAPRENOL N-ACETYLGLUCOSAMINE TRANSFERASE 1"/>
    <property type="match status" value="1"/>
</dbReference>
<evidence type="ECO:0000256" key="2">
    <source>
        <dbReference type="ARBA" id="ARBA00022618"/>
    </source>
</evidence>
<keyword evidence="6 10" id="KW-0573">Peptidoglycan synthesis</keyword>
<feature type="binding site" evidence="10">
    <location>
        <position position="192"/>
    </location>
    <ligand>
        <name>UDP-N-acetyl-alpha-D-glucosamine</name>
        <dbReference type="ChEBI" id="CHEBI:57705"/>
    </ligand>
</feature>
<keyword evidence="14" id="KW-1185">Reference proteome</keyword>
<protein>
    <recommendedName>
        <fullName evidence="10">UDP-N-acetylglucosamine--N-acetylmuramyl-(pentapeptide) pyrophosphoryl-undecaprenol N-acetylglucosamine transferase</fullName>
        <ecNumber evidence="10">2.4.1.227</ecNumber>
    </recommendedName>
    <alternativeName>
        <fullName evidence="10">Undecaprenyl-PP-MurNAc-pentapeptide-UDPGlcNAc GlcNAc transferase</fullName>
    </alternativeName>
</protein>
<evidence type="ECO:0000256" key="7">
    <source>
        <dbReference type="ARBA" id="ARBA00023136"/>
    </source>
</evidence>
<evidence type="ECO:0000256" key="1">
    <source>
        <dbReference type="ARBA" id="ARBA00022475"/>
    </source>
</evidence>
<evidence type="ECO:0000256" key="10">
    <source>
        <dbReference type="HAMAP-Rule" id="MF_00033"/>
    </source>
</evidence>
<evidence type="ECO:0000256" key="9">
    <source>
        <dbReference type="ARBA" id="ARBA00023316"/>
    </source>
</evidence>
<keyword evidence="1 10" id="KW-1003">Cell membrane</keyword>
<dbReference type="Pfam" id="PF03033">
    <property type="entry name" value="Glyco_transf_28"/>
    <property type="match status" value="1"/>
</dbReference>
<evidence type="ECO:0000256" key="8">
    <source>
        <dbReference type="ARBA" id="ARBA00023306"/>
    </source>
</evidence>
<dbReference type="EMBL" id="JACHHN010000006">
    <property type="protein sequence ID" value="MBB5192212.1"/>
    <property type="molecule type" value="Genomic_DNA"/>
</dbReference>
<comment type="catalytic activity">
    <reaction evidence="10">
        <text>di-trans,octa-cis-undecaprenyl diphospho-N-acetyl-alpha-D-muramoyl-L-alanyl-D-glutamyl-meso-2,6-diaminopimeloyl-D-alanyl-D-alanine + UDP-N-acetyl-alpha-D-glucosamine = di-trans,octa-cis-undecaprenyl diphospho-[N-acetyl-alpha-D-glucosaminyl-(1-&gt;4)]-N-acetyl-alpha-D-muramoyl-L-alanyl-D-glutamyl-meso-2,6-diaminopimeloyl-D-alanyl-D-alanine + UDP + H(+)</text>
        <dbReference type="Rhea" id="RHEA:31227"/>
        <dbReference type="ChEBI" id="CHEBI:15378"/>
        <dbReference type="ChEBI" id="CHEBI:57705"/>
        <dbReference type="ChEBI" id="CHEBI:58223"/>
        <dbReference type="ChEBI" id="CHEBI:61387"/>
        <dbReference type="ChEBI" id="CHEBI:61388"/>
        <dbReference type="EC" id="2.4.1.227"/>
    </reaction>
</comment>
<dbReference type="GO" id="GO:0008360">
    <property type="term" value="P:regulation of cell shape"/>
    <property type="evidence" value="ECO:0007669"/>
    <property type="project" value="UniProtKB-KW"/>
</dbReference>
<proteinExistence type="inferred from homology"/>
<evidence type="ECO:0000259" key="12">
    <source>
        <dbReference type="Pfam" id="PF04101"/>
    </source>
</evidence>
<feature type="domain" description="Glycosyl transferase family 28 C-terminal" evidence="12">
    <location>
        <begin position="186"/>
        <end position="336"/>
    </location>
</feature>
<evidence type="ECO:0000256" key="3">
    <source>
        <dbReference type="ARBA" id="ARBA00022676"/>
    </source>
</evidence>
<accession>A0A840RIZ2</accession>
<feature type="binding site" evidence="10">
    <location>
        <position position="164"/>
    </location>
    <ligand>
        <name>UDP-N-acetyl-alpha-D-glucosamine</name>
        <dbReference type="ChEBI" id="CHEBI:57705"/>
    </ligand>
</feature>
<dbReference type="SUPFAM" id="SSF53756">
    <property type="entry name" value="UDP-Glycosyltransferase/glycogen phosphorylase"/>
    <property type="match status" value="1"/>
</dbReference>
<comment type="function">
    <text evidence="10">Cell wall formation. Catalyzes the transfer of a GlcNAc subunit on undecaprenyl-pyrophosphoryl-MurNAc-pentapeptide (lipid intermediate I) to form undecaprenyl-pyrophosphoryl-MurNAc-(pentapeptide)GlcNAc (lipid intermediate II).</text>
</comment>
<comment type="similarity">
    <text evidence="10">Belongs to the glycosyltransferase 28 family. MurG subfamily.</text>
</comment>
<dbReference type="GO" id="GO:0051301">
    <property type="term" value="P:cell division"/>
    <property type="evidence" value="ECO:0007669"/>
    <property type="project" value="UniProtKB-KW"/>
</dbReference>
<dbReference type="GO" id="GO:0005886">
    <property type="term" value="C:plasma membrane"/>
    <property type="evidence" value="ECO:0007669"/>
    <property type="project" value="UniProtKB-SubCell"/>
</dbReference>
<keyword evidence="9 10" id="KW-0961">Cell wall biogenesis/degradation</keyword>
<dbReference type="GO" id="GO:0050511">
    <property type="term" value="F:undecaprenyldiphospho-muramoylpentapeptide beta-N-acetylglucosaminyltransferase activity"/>
    <property type="evidence" value="ECO:0007669"/>
    <property type="project" value="UniProtKB-UniRule"/>
</dbReference>
<comment type="caution">
    <text evidence="13">The sequence shown here is derived from an EMBL/GenBank/DDBJ whole genome shotgun (WGS) entry which is preliminary data.</text>
</comment>
<feature type="binding site" evidence="10">
    <location>
        <position position="246"/>
    </location>
    <ligand>
        <name>UDP-N-acetyl-alpha-D-glucosamine</name>
        <dbReference type="ChEBI" id="CHEBI:57705"/>
    </ligand>
</feature>
<keyword evidence="5 10" id="KW-0133">Cell shape</keyword>
<evidence type="ECO:0000256" key="5">
    <source>
        <dbReference type="ARBA" id="ARBA00022960"/>
    </source>
</evidence>
<name>A0A840RIZ2_9NEIS</name>
<dbReference type="Proteomes" id="UP000543030">
    <property type="component" value="Unassembled WGS sequence"/>
</dbReference>
<dbReference type="Gene3D" id="3.40.50.2000">
    <property type="entry name" value="Glycogen Phosphorylase B"/>
    <property type="match status" value="2"/>
</dbReference>
<evidence type="ECO:0000259" key="11">
    <source>
        <dbReference type="Pfam" id="PF03033"/>
    </source>
</evidence>
<comment type="subcellular location">
    <subcellularLocation>
        <location evidence="10">Cell membrane</location>
        <topology evidence="10">Peripheral membrane protein</topology>
        <orientation evidence="10">Cytoplasmic side</orientation>
    </subcellularLocation>
</comment>
<feature type="domain" description="Glycosyltransferase family 28 N-terminal" evidence="11">
    <location>
        <begin position="7"/>
        <end position="143"/>
    </location>
</feature>
<keyword evidence="7 10" id="KW-0472">Membrane</keyword>
<keyword evidence="4 10" id="KW-0808">Transferase</keyword>
<keyword evidence="3 10" id="KW-0328">Glycosyltransferase</keyword>
<dbReference type="CDD" id="cd03785">
    <property type="entry name" value="GT28_MurG"/>
    <property type="match status" value="1"/>
</dbReference>
<dbReference type="PANTHER" id="PTHR21015:SF22">
    <property type="entry name" value="GLYCOSYLTRANSFERASE"/>
    <property type="match status" value="1"/>
</dbReference>
<feature type="binding site" evidence="10">
    <location>
        <position position="125"/>
    </location>
    <ligand>
        <name>UDP-N-acetyl-alpha-D-glucosamine</name>
        <dbReference type="ChEBI" id="CHEBI:57705"/>
    </ligand>
</feature>
<sequence length="357" mass="37736">MSKRTLMVMAGGTGGHIFPALAVADAVRQKGWDVVWLGAAGAMETRIVPQYDIQLETLPITGVRGKGLIKKLVQPWVQLRALAKSVSVIFRYRPDVAIGFGGFTGFPGGVATRLLWLPLVIHEQNSVAGLTNKALSRIANRVLFAFPGAFKAGHNRACIGNPVRGAILNAAEPAVRFTGRTGPLKVLVVGGSLGAKVFNEEVPKALAQLPVAQRPQVIHQAGEKNIEALRANYAAAGVEADCVAFISDMAKAYADADLVLCRAGALTVSELACVGAASVLVPYPHAVDDHQTGNARYLADSGAGVLVQQTEFTAAWLLTLLQQTQREQCLAMAIKARALAHPEATAEVVKVLEELAA</sequence>
<keyword evidence="2 10" id="KW-0132">Cell division</keyword>
<feature type="binding site" evidence="10">
    <location>
        <begin position="13"/>
        <end position="15"/>
    </location>
    <ligand>
        <name>UDP-N-acetyl-alpha-D-glucosamine</name>
        <dbReference type="ChEBI" id="CHEBI:57705"/>
    </ligand>
</feature>
<evidence type="ECO:0000313" key="13">
    <source>
        <dbReference type="EMBL" id="MBB5192212.1"/>
    </source>
</evidence>
<dbReference type="EC" id="2.4.1.227" evidence="10"/>
<dbReference type="InterPro" id="IPR006009">
    <property type="entry name" value="GlcNAc_MurG"/>
</dbReference>
<dbReference type="InterPro" id="IPR007235">
    <property type="entry name" value="Glyco_trans_28_C"/>
</dbReference>
<dbReference type="GO" id="GO:0071555">
    <property type="term" value="P:cell wall organization"/>
    <property type="evidence" value="ECO:0007669"/>
    <property type="project" value="UniProtKB-KW"/>
</dbReference>
<dbReference type="UniPathway" id="UPA00219"/>
<dbReference type="Pfam" id="PF04101">
    <property type="entry name" value="Glyco_tran_28_C"/>
    <property type="match status" value="1"/>
</dbReference>
<evidence type="ECO:0000313" key="14">
    <source>
        <dbReference type="Proteomes" id="UP000543030"/>
    </source>
</evidence>
<dbReference type="InterPro" id="IPR004276">
    <property type="entry name" value="GlycoTrans_28_N"/>
</dbReference>